<feature type="chain" id="PRO_5022674052" description="diguanylate cyclase" evidence="4">
    <location>
        <begin position="24"/>
        <end position="712"/>
    </location>
</feature>
<dbReference type="SUPFAM" id="SSF55073">
    <property type="entry name" value="Nucleotide cyclase"/>
    <property type="match status" value="1"/>
</dbReference>
<dbReference type="GO" id="GO:1902201">
    <property type="term" value="P:negative regulation of bacterial-type flagellum-dependent cell motility"/>
    <property type="evidence" value="ECO:0007669"/>
    <property type="project" value="TreeGrafter"/>
</dbReference>
<dbReference type="InterPro" id="IPR050469">
    <property type="entry name" value="Diguanylate_Cyclase"/>
</dbReference>
<keyword evidence="3" id="KW-1133">Transmembrane helix</keyword>
<evidence type="ECO:0000313" key="6">
    <source>
        <dbReference type="EMBL" id="QCZ92755.1"/>
    </source>
</evidence>
<feature type="transmembrane region" description="Helical" evidence="3">
    <location>
        <begin position="433"/>
        <end position="450"/>
    </location>
</feature>
<dbReference type="Pfam" id="PF13424">
    <property type="entry name" value="TPR_12"/>
    <property type="match status" value="1"/>
</dbReference>
<keyword evidence="7" id="KW-1185">Reference proteome</keyword>
<dbReference type="PANTHER" id="PTHR45138">
    <property type="entry name" value="REGULATORY COMPONENTS OF SENSORY TRANSDUCTION SYSTEM"/>
    <property type="match status" value="1"/>
</dbReference>
<dbReference type="InterPro" id="IPR029787">
    <property type="entry name" value="Nucleotide_cyclase"/>
</dbReference>
<dbReference type="NCBIfam" id="TIGR00254">
    <property type="entry name" value="GGDEF"/>
    <property type="match status" value="1"/>
</dbReference>
<proteinExistence type="predicted"/>
<feature type="domain" description="GGDEF" evidence="5">
    <location>
        <begin position="532"/>
        <end position="671"/>
    </location>
</feature>
<dbReference type="InterPro" id="IPR019734">
    <property type="entry name" value="TPR_rpt"/>
</dbReference>
<dbReference type="SUPFAM" id="SSF48452">
    <property type="entry name" value="TPR-like"/>
    <property type="match status" value="2"/>
</dbReference>
<dbReference type="InterPro" id="IPR000160">
    <property type="entry name" value="GGDEF_dom"/>
</dbReference>
<dbReference type="KEGG" id="salk:FBQ74_04350"/>
<dbReference type="InterPro" id="IPR043128">
    <property type="entry name" value="Rev_trsase/Diguanyl_cyclase"/>
</dbReference>
<evidence type="ECO:0000256" key="3">
    <source>
        <dbReference type="SAM" id="Phobius"/>
    </source>
</evidence>
<dbReference type="EMBL" id="CP039852">
    <property type="protein sequence ID" value="QCZ92755.1"/>
    <property type="molecule type" value="Genomic_DNA"/>
</dbReference>
<keyword evidence="3" id="KW-0472">Membrane</keyword>
<organism evidence="6 7">
    <name type="scientific">Salinimonas iocasae</name>
    <dbReference type="NCBI Taxonomy" id="2572577"/>
    <lineage>
        <taxon>Bacteria</taxon>
        <taxon>Pseudomonadati</taxon>
        <taxon>Pseudomonadota</taxon>
        <taxon>Gammaproteobacteria</taxon>
        <taxon>Alteromonadales</taxon>
        <taxon>Alteromonadaceae</taxon>
        <taxon>Alteromonas/Salinimonas group</taxon>
        <taxon>Salinimonas</taxon>
    </lineage>
</organism>
<reference evidence="6 7" key="1">
    <citation type="submission" date="2019-04" db="EMBL/GenBank/DDBJ databases">
        <title>Salinimonas iocasae sp. nov., a halophilic bacterium isolated from the outer tube casing of tubeworms in Okinawa Trough.</title>
        <authorList>
            <person name="Zhang H."/>
            <person name="Wang H."/>
            <person name="Li C."/>
        </authorList>
    </citation>
    <scope>NUCLEOTIDE SEQUENCE [LARGE SCALE GENOMIC DNA]</scope>
    <source>
        <strain evidence="6 7">KX18D6</strain>
    </source>
</reference>
<gene>
    <name evidence="6" type="ORF">FBQ74_04350</name>
</gene>
<dbReference type="Proteomes" id="UP000304912">
    <property type="component" value="Chromosome"/>
</dbReference>
<dbReference type="CDD" id="cd01949">
    <property type="entry name" value="GGDEF"/>
    <property type="match status" value="1"/>
</dbReference>
<evidence type="ECO:0000256" key="4">
    <source>
        <dbReference type="SAM" id="SignalP"/>
    </source>
</evidence>
<protein>
    <recommendedName>
        <fullName evidence="1">diguanylate cyclase</fullName>
        <ecNumber evidence="1">2.7.7.65</ecNumber>
    </recommendedName>
</protein>
<name>A0A5B7YB93_9ALTE</name>
<accession>A0A5B7YB93</accession>
<evidence type="ECO:0000256" key="1">
    <source>
        <dbReference type="ARBA" id="ARBA00012528"/>
    </source>
</evidence>
<evidence type="ECO:0000256" key="2">
    <source>
        <dbReference type="SAM" id="Coils"/>
    </source>
</evidence>
<dbReference type="InterPro" id="IPR011990">
    <property type="entry name" value="TPR-like_helical_dom_sf"/>
</dbReference>
<feature type="coiled-coil region" evidence="2">
    <location>
        <begin position="463"/>
        <end position="493"/>
    </location>
</feature>
<keyword evidence="2" id="KW-0175">Coiled coil</keyword>
<dbReference type="SMART" id="SM00267">
    <property type="entry name" value="GGDEF"/>
    <property type="match status" value="1"/>
</dbReference>
<dbReference type="GO" id="GO:0043709">
    <property type="term" value="P:cell adhesion involved in single-species biofilm formation"/>
    <property type="evidence" value="ECO:0007669"/>
    <property type="project" value="TreeGrafter"/>
</dbReference>
<dbReference type="GO" id="GO:0052621">
    <property type="term" value="F:diguanylate cyclase activity"/>
    <property type="evidence" value="ECO:0007669"/>
    <property type="project" value="UniProtKB-EC"/>
</dbReference>
<evidence type="ECO:0000259" key="5">
    <source>
        <dbReference type="PROSITE" id="PS50887"/>
    </source>
</evidence>
<dbReference type="PANTHER" id="PTHR45138:SF6">
    <property type="entry name" value="DIGUANYLATE CYCLASE DGCN"/>
    <property type="match status" value="1"/>
</dbReference>
<dbReference type="OrthoDB" id="9813903at2"/>
<dbReference type="GO" id="GO:0005886">
    <property type="term" value="C:plasma membrane"/>
    <property type="evidence" value="ECO:0007669"/>
    <property type="project" value="TreeGrafter"/>
</dbReference>
<dbReference type="EC" id="2.7.7.65" evidence="1"/>
<dbReference type="AlphaFoldDB" id="A0A5B7YB93"/>
<dbReference type="PROSITE" id="PS50887">
    <property type="entry name" value="GGDEF"/>
    <property type="match status" value="1"/>
</dbReference>
<dbReference type="Pfam" id="PF00990">
    <property type="entry name" value="GGDEF"/>
    <property type="match status" value="1"/>
</dbReference>
<dbReference type="Gene3D" id="1.25.40.10">
    <property type="entry name" value="Tetratricopeptide repeat domain"/>
    <property type="match status" value="3"/>
</dbReference>
<keyword evidence="3" id="KW-0812">Transmembrane</keyword>
<dbReference type="Gene3D" id="3.30.70.270">
    <property type="match status" value="1"/>
</dbReference>
<keyword evidence="4" id="KW-0732">Signal</keyword>
<feature type="signal peptide" evidence="4">
    <location>
        <begin position="1"/>
        <end position="23"/>
    </location>
</feature>
<evidence type="ECO:0000313" key="7">
    <source>
        <dbReference type="Proteomes" id="UP000304912"/>
    </source>
</evidence>
<dbReference type="SMART" id="SM00028">
    <property type="entry name" value="TPR"/>
    <property type="match status" value="5"/>
</dbReference>
<sequence length="712" mass="80572">MNATRCILASICLILTQVNQATAMLPLTCSSSECGQIDPVVSQFQNGKPLEASTKLNGLIDQFSGQAPTEALAAAYFYKGRFSRLQSAYDESLHAFEQSLELFSSLENQAPAASVYSELARLHRARCEFSEALEYAYQALNSYQVLQNPSGQAEQKVIVSGILISQGRYEPALALLQHVLREEPVSQEPAVVGRALYFVGNAYMQLEQYQMARQYLNDAVETLKQLPNSFFLGEAYISQGKLMLRQENYPEAKGWFANALSVFAGMNASAEMHLTHSLLGLTAVIERNINDGMKAISEAMNFALERDIVPLQLELHLVHAQAMRITDEHEEALTHIRQGQELAQKYGQIGVQAEFLREKADLLFQMKKYRWAYQAQEKSQKLTTSLVDEARIQPLLQQSAQLQVERQAESIDTLKRDKAIELARAEQRNLRNMLILGSLVSLLMFLFLLYSRYNHRRQNLLLKREVKARTAELEQKNKQLKDAYKTLEDASLRDPLTGLYNRYYLKSRLPGELKRAQFAYTDTHAEADEGQSDLLCYLIDIDNFKAINDEHGHLSGDRFLVQFTQIISDVFRDTDLQIRWGGEEFLIICRQSCRTKMASLIERFRQAVKDHVFELEDGAKISATCSIGFCAFPLDTQQPFKMQWEQAFSIMDDCLYAAKLSGRDCWVGLLEATISDKPVSAPANPLAGRYKLTSVNIATSLNNTASITWPYE</sequence>